<organism evidence="1 2">
    <name type="scientific">Williamsia serinedens</name>
    <dbReference type="NCBI Taxonomy" id="391736"/>
    <lineage>
        <taxon>Bacteria</taxon>
        <taxon>Bacillati</taxon>
        <taxon>Actinomycetota</taxon>
        <taxon>Actinomycetes</taxon>
        <taxon>Mycobacteriales</taxon>
        <taxon>Nocardiaceae</taxon>
        <taxon>Williamsia</taxon>
    </lineage>
</organism>
<dbReference type="Proteomes" id="UP001205740">
    <property type="component" value="Unassembled WGS sequence"/>
</dbReference>
<evidence type="ECO:0000313" key="1">
    <source>
        <dbReference type="EMBL" id="MCP2163115.1"/>
    </source>
</evidence>
<sequence length="102" mass="11136">MGKSPLDFSQQIAFELSRTVLAVLSETHAVVELPEPESTFEGNDDENGWQLWASPLGEGPLLFEDGELHYLGVTTYDMKKPETLAASLLACARAARVAEATR</sequence>
<comment type="caution">
    <text evidence="1">The sequence shown here is derived from an EMBL/GenBank/DDBJ whole genome shotgun (WGS) entry which is preliminary data.</text>
</comment>
<evidence type="ECO:0000313" key="2">
    <source>
        <dbReference type="Proteomes" id="UP001205740"/>
    </source>
</evidence>
<name>A0ABT1H789_9NOCA</name>
<protein>
    <submittedName>
        <fullName evidence="1">Uncharacterized protein</fullName>
    </submittedName>
</protein>
<gene>
    <name evidence="1" type="ORF">LX12_004328</name>
</gene>
<reference evidence="1 2" key="1">
    <citation type="submission" date="2022-06" db="EMBL/GenBank/DDBJ databases">
        <title>Genomic Encyclopedia of Archaeal and Bacterial Type Strains, Phase II (KMG-II): from individual species to whole genera.</title>
        <authorList>
            <person name="Goeker M."/>
        </authorList>
    </citation>
    <scope>NUCLEOTIDE SEQUENCE [LARGE SCALE GENOMIC DNA]</scope>
    <source>
        <strain evidence="1 2">DSM 45037</strain>
    </source>
</reference>
<dbReference type="EMBL" id="JAMTCG010000016">
    <property type="protein sequence ID" value="MCP2163115.1"/>
    <property type="molecule type" value="Genomic_DNA"/>
</dbReference>
<accession>A0ABT1H789</accession>
<keyword evidence="2" id="KW-1185">Reference proteome</keyword>
<proteinExistence type="predicted"/>